<evidence type="ECO:0000313" key="8">
    <source>
        <dbReference type="EMBL" id="CDJ46382.1"/>
    </source>
</evidence>
<protein>
    <submittedName>
        <fullName evidence="8">Vacuolar sorting ATPase Vps4, putative</fullName>
    </submittedName>
</protein>
<dbReference type="FunFam" id="1.10.8.60:FF:000015">
    <property type="entry name" value="vacuolar protein sorting-associated protein 4A"/>
    <property type="match status" value="1"/>
</dbReference>
<dbReference type="SUPFAM" id="SSF116846">
    <property type="entry name" value="MIT domain"/>
    <property type="match status" value="1"/>
</dbReference>
<evidence type="ECO:0000256" key="2">
    <source>
        <dbReference type="ARBA" id="ARBA00022741"/>
    </source>
</evidence>
<dbReference type="OrthoDB" id="29072at2759"/>
<keyword evidence="2 5" id="KW-0547">Nucleotide-binding</keyword>
<dbReference type="Pfam" id="PF09336">
    <property type="entry name" value="Vps4_C"/>
    <property type="match status" value="1"/>
</dbReference>
<dbReference type="EMBL" id="HG710369">
    <property type="protein sequence ID" value="CDJ46382.1"/>
    <property type="molecule type" value="Genomic_DNA"/>
</dbReference>
<organism evidence="8 9">
    <name type="scientific">Eimeria brunetti</name>
    <dbReference type="NCBI Taxonomy" id="51314"/>
    <lineage>
        <taxon>Eukaryota</taxon>
        <taxon>Sar</taxon>
        <taxon>Alveolata</taxon>
        <taxon>Apicomplexa</taxon>
        <taxon>Conoidasida</taxon>
        <taxon>Coccidia</taxon>
        <taxon>Eucoccidiorida</taxon>
        <taxon>Eimeriorina</taxon>
        <taxon>Eimeriidae</taxon>
        <taxon>Eimeria</taxon>
    </lineage>
</organism>
<reference evidence="8" key="2">
    <citation type="submission" date="2013-10" db="EMBL/GenBank/DDBJ databases">
        <authorList>
            <person name="Aslett M."/>
        </authorList>
    </citation>
    <scope>NUCLEOTIDE SEQUENCE [LARGE SCALE GENOMIC DNA]</scope>
    <source>
        <strain evidence="8">Houghton</strain>
    </source>
</reference>
<dbReference type="InterPro" id="IPR007330">
    <property type="entry name" value="MIT_dom"/>
</dbReference>
<dbReference type="GO" id="GO:0005524">
    <property type="term" value="F:ATP binding"/>
    <property type="evidence" value="ECO:0007669"/>
    <property type="project" value="UniProtKB-KW"/>
</dbReference>
<dbReference type="InterPro" id="IPR003959">
    <property type="entry name" value="ATPase_AAA_core"/>
</dbReference>
<evidence type="ECO:0000256" key="6">
    <source>
        <dbReference type="SAM" id="MobiDB-lite"/>
    </source>
</evidence>
<dbReference type="InterPro" id="IPR041569">
    <property type="entry name" value="AAA_lid_3"/>
</dbReference>
<dbReference type="PANTHER" id="PTHR23074">
    <property type="entry name" value="AAA DOMAIN-CONTAINING"/>
    <property type="match status" value="1"/>
</dbReference>
<evidence type="ECO:0000256" key="3">
    <source>
        <dbReference type="ARBA" id="ARBA00022840"/>
    </source>
</evidence>
<dbReference type="InterPro" id="IPR003960">
    <property type="entry name" value="ATPase_AAA_CS"/>
</dbReference>
<keyword evidence="3 5" id="KW-0067">ATP-binding</keyword>
<comment type="subcellular location">
    <subcellularLocation>
        <location evidence="1">Membrane</location>
    </subcellularLocation>
</comment>
<dbReference type="Proteomes" id="UP000030750">
    <property type="component" value="Unassembled WGS sequence"/>
</dbReference>
<reference evidence="8" key="1">
    <citation type="submission" date="2013-10" db="EMBL/GenBank/DDBJ databases">
        <title>Genomic analysis of the causative agents of coccidiosis in chickens.</title>
        <authorList>
            <person name="Reid A.J."/>
            <person name="Blake D."/>
            <person name="Billington K."/>
            <person name="Browne H."/>
            <person name="Dunn M."/>
            <person name="Hung S."/>
            <person name="Kawahara F."/>
            <person name="Miranda-Saavedra D."/>
            <person name="Mourier T."/>
            <person name="Nagra H."/>
            <person name="Otto T.D."/>
            <person name="Rawlings N."/>
            <person name="Sanchez A."/>
            <person name="Sanders M."/>
            <person name="Subramaniam C."/>
            <person name="Tay Y."/>
            <person name="Dear P."/>
            <person name="Doerig C."/>
            <person name="Gruber A."/>
            <person name="Parkinson J."/>
            <person name="Shirley M."/>
            <person name="Wan K.L."/>
            <person name="Berriman M."/>
            <person name="Tomley F."/>
            <person name="Pain A."/>
        </authorList>
    </citation>
    <scope>NUCLEOTIDE SEQUENCE [LARGE SCALE GENOMIC DNA]</scope>
    <source>
        <strain evidence="8">Houghton</strain>
    </source>
</reference>
<dbReference type="InterPro" id="IPR015415">
    <property type="entry name" value="Spast_Vps4_C"/>
</dbReference>
<accession>U6L7J2</accession>
<dbReference type="InterPro" id="IPR003593">
    <property type="entry name" value="AAA+_ATPase"/>
</dbReference>
<dbReference type="InterPro" id="IPR050304">
    <property type="entry name" value="MT-severing_AAA_ATPase"/>
</dbReference>
<evidence type="ECO:0000313" key="9">
    <source>
        <dbReference type="Proteomes" id="UP000030750"/>
    </source>
</evidence>
<keyword evidence="9" id="KW-1185">Reference proteome</keyword>
<dbReference type="VEuPathDB" id="ToxoDB:EBH_0027570"/>
<dbReference type="InterPro" id="IPR027417">
    <property type="entry name" value="P-loop_NTPase"/>
</dbReference>
<name>U6L7J2_9EIME</name>
<keyword evidence="4" id="KW-0472">Membrane</keyword>
<dbReference type="GO" id="GO:0016887">
    <property type="term" value="F:ATP hydrolysis activity"/>
    <property type="evidence" value="ECO:0007669"/>
    <property type="project" value="InterPro"/>
</dbReference>
<dbReference type="Pfam" id="PF00004">
    <property type="entry name" value="AAA"/>
    <property type="match status" value="1"/>
</dbReference>
<evidence type="ECO:0000259" key="7">
    <source>
        <dbReference type="SMART" id="SM00382"/>
    </source>
</evidence>
<dbReference type="GO" id="GO:0007033">
    <property type="term" value="P:vacuole organization"/>
    <property type="evidence" value="ECO:0007669"/>
    <property type="project" value="TreeGrafter"/>
</dbReference>
<dbReference type="PANTHER" id="PTHR23074:SF83">
    <property type="entry name" value="VACUOLAR PROTEIN SORTING-ASSOCIATED PROTEIN 4A"/>
    <property type="match status" value="1"/>
</dbReference>
<dbReference type="Gene3D" id="1.20.58.80">
    <property type="entry name" value="Phosphotransferase system, lactose/cellobiose-type IIA subunit"/>
    <property type="match status" value="1"/>
</dbReference>
<dbReference type="CDD" id="cd02656">
    <property type="entry name" value="MIT"/>
    <property type="match status" value="1"/>
</dbReference>
<feature type="domain" description="AAA+ ATPase" evidence="7">
    <location>
        <begin position="165"/>
        <end position="300"/>
    </location>
</feature>
<evidence type="ECO:0000256" key="1">
    <source>
        <dbReference type="ARBA" id="ARBA00004370"/>
    </source>
</evidence>
<evidence type="ECO:0000256" key="5">
    <source>
        <dbReference type="RuleBase" id="RU003651"/>
    </source>
</evidence>
<gene>
    <name evidence="8" type="ORF">EBH_0027570</name>
</gene>
<feature type="region of interest" description="Disordered" evidence="6">
    <location>
        <begin position="92"/>
        <end position="124"/>
    </location>
</feature>
<dbReference type="GO" id="GO:0016197">
    <property type="term" value="P:endosomal transport"/>
    <property type="evidence" value="ECO:0007669"/>
    <property type="project" value="TreeGrafter"/>
</dbReference>
<dbReference type="PROSITE" id="PS00674">
    <property type="entry name" value="AAA"/>
    <property type="match status" value="1"/>
</dbReference>
<dbReference type="InterPro" id="IPR036181">
    <property type="entry name" value="MIT_dom_sf"/>
</dbReference>
<proteinExistence type="inferred from homology"/>
<dbReference type="SMART" id="SM00382">
    <property type="entry name" value="AAA"/>
    <property type="match status" value="1"/>
</dbReference>
<dbReference type="Pfam" id="PF17862">
    <property type="entry name" value="AAA_lid_3"/>
    <property type="match status" value="1"/>
</dbReference>
<dbReference type="GO" id="GO:0016020">
    <property type="term" value="C:membrane"/>
    <property type="evidence" value="ECO:0007669"/>
    <property type="project" value="UniProtKB-SubCell"/>
</dbReference>
<dbReference type="Pfam" id="PF04212">
    <property type="entry name" value="MIT"/>
    <property type="match status" value="1"/>
</dbReference>
<dbReference type="SUPFAM" id="SSF52540">
    <property type="entry name" value="P-loop containing nucleoside triphosphate hydrolases"/>
    <property type="match status" value="1"/>
</dbReference>
<sequence>MADERLRMAIRLSNEAAAKDSAGNLPEAFELYKRALENWRVVCKFQQNPTLRERLYRRMDDYITRAEQLKQLLRQSSASHLQQRLLLYGASPQKPLNRNANQAAVTPISRSPASPSFHGTPANASTADCTITTVKSDADAAEGERIKQKLAHAILTEKPNFRWSDVAVWPLLQPPGTGKTFLAKALAAEADATILSVSAADLVSKWQGESEKLVRSLFELARERRPSIIFIDEIDSMCGARSESDSESSRRMKTEFLIQMQGINFDLSEVLVLGATNTPWALDAAIRRRFERRIFIPLPKVQAREKLLRSGLGGTPHHLKDADFRHLARELEGFSGSDISVLVRDALFEPIRRCRTATAFKQVMIDGRAFFMPCHPDDPDPTTRKMTLMSVPADRLLPPEVTMVGSEGCTLWYGRFPLCHATHPPFRQPGGLANAYQLDRTVRSGGQLTALQAISFLIFPADSLLISKEVDCSVHCVDGSLHSNALQSESMWKGVRQNYEKSS</sequence>
<dbReference type="Gene3D" id="1.10.8.60">
    <property type="match status" value="1"/>
</dbReference>
<feature type="compositionally biased region" description="Polar residues" evidence="6">
    <location>
        <begin position="94"/>
        <end position="114"/>
    </location>
</feature>
<dbReference type="Gene3D" id="3.40.50.300">
    <property type="entry name" value="P-loop containing nucleotide triphosphate hydrolases"/>
    <property type="match status" value="1"/>
</dbReference>
<dbReference type="AlphaFoldDB" id="U6L7J2"/>
<comment type="similarity">
    <text evidence="5">Belongs to the AAA ATPase family.</text>
</comment>
<evidence type="ECO:0000256" key="4">
    <source>
        <dbReference type="ARBA" id="ARBA00023136"/>
    </source>
</evidence>